<sequence length="452" mass="48788">MLSIPFGRVRMCDGVSRRNFLKVGALSFGAMNLTLADVLRAEAAAKKQDPFGRTRHKAVINIFLGGGPPHQDMWEIKTEAPKEIRGEFKPIATKVNGVQIGETFTRIASMADKFAFVRSIVGARDGHDAVQCTTGFLKASLAPLGGRPSIGSAIAKLQGSVDPSVPPFVGLAERTQHVPWSDSGQTGFLGNAYEPFKPSGPDMANMVLNAANKDHLPDRKKLLASFDDMKRSVDHAGGLRGADAATERAFDVLTSNRLVEALDVSKESQKTRDRYGSGKPYQFQYDGAPTVNEHLLVARRLVEAGARVVTLSFGRWDSHGKNFDLVRDHGGKLDQCLTALVEDLDVRGMLNDTTVIAWGEFGRTPMVNKDAGRDHWPQVSCAILAGGGMKTGQAIGSTDRTGGTAKDRPVTFGDVFATLYHNMGLNAETTTINDPTGRPQYLAEGKALPELV</sequence>
<keyword evidence="2" id="KW-1185">Reference proteome</keyword>
<reference evidence="1 2" key="1">
    <citation type="submission" date="2021-04" db="EMBL/GenBank/DDBJ databases">
        <authorList>
            <person name="Ivanova A."/>
        </authorList>
    </citation>
    <scope>NUCLEOTIDE SEQUENCE [LARGE SCALE GENOMIC DNA]</scope>
    <source>
        <strain evidence="1 2">G18</strain>
    </source>
</reference>
<protein>
    <submittedName>
        <fullName evidence="1">DUF1501 domain-containing protein</fullName>
    </submittedName>
</protein>
<dbReference type="InterPro" id="IPR010869">
    <property type="entry name" value="DUF1501"/>
</dbReference>
<name>A0ABS5C2K5_9BACT</name>
<dbReference type="PANTHER" id="PTHR43737">
    <property type="entry name" value="BLL7424 PROTEIN"/>
    <property type="match status" value="1"/>
</dbReference>
<dbReference type="Proteomes" id="UP000676565">
    <property type="component" value="Unassembled WGS sequence"/>
</dbReference>
<evidence type="ECO:0000313" key="2">
    <source>
        <dbReference type="Proteomes" id="UP000676565"/>
    </source>
</evidence>
<dbReference type="InterPro" id="IPR017850">
    <property type="entry name" value="Alkaline_phosphatase_core_sf"/>
</dbReference>
<dbReference type="PANTHER" id="PTHR43737:SF1">
    <property type="entry name" value="DUF1501 DOMAIN-CONTAINING PROTEIN"/>
    <property type="match status" value="1"/>
</dbReference>
<gene>
    <name evidence="1" type="ORF">J8F10_32070</name>
</gene>
<dbReference type="PROSITE" id="PS51318">
    <property type="entry name" value="TAT"/>
    <property type="match status" value="1"/>
</dbReference>
<comment type="caution">
    <text evidence="1">The sequence shown here is derived from an EMBL/GenBank/DDBJ whole genome shotgun (WGS) entry which is preliminary data.</text>
</comment>
<evidence type="ECO:0000313" key="1">
    <source>
        <dbReference type="EMBL" id="MBP3959907.1"/>
    </source>
</evidence>
<organism evidence="1 2">
    <name type="scientific">Gemmata palustris</name>
    <dbReference type="NCBI Taxonomy" id="2822762"/>
    <lineage>
        <taxon>Bacteria</taxon>
        <taxon>Pseudomonadati</taxon>
        <taxon>Planctomycetota</taxon>
        <taxon>Planctomycetia</taxon>
        <taxon>Gemmatales</taxon>
        <taxon>Gemmataceae</taxon>
        <taxon>Gemmata</taxon>
    </lineage>
</organism>
<dbReference type="EMBL" id="JAGKQQ010000001">
    <property type="protein sequence ID" value="MBP3959907.1"/>
    <property type="molecule type" value="Genomic_DNA"/>
</dbReference>
<accession>A0ABS5C2K5</accession>
<dbReference type="RefSeq" id="WP_210660787.1">
    <property type="nucleotide sequence ID" value="NZ_JAGKQQ010000001.1"/>
</dbReference>
<dbReference type="InterPro" id="IPR006311">
    <property type="entry name" value="TAT_signal"/>
</dbReference>
<dbReference type="SUPFAM" id="SSF53649">
    <property type="entry name" value="Alkaline phosphatase-like"/>
    <property type="match status" value="1"/>
</dbReference>
<dbReference type="Pfam" id="PF07394">
    <property type="entry name" value="DUF1501"/>
    <property type="match status" value="1"/>
</dbReference>
<proteinExistence type="predicted"/>